<feature type="compositionally biased region" description="Polar residues" evidence="1">
    <location>
        <begin position="21"/>
        <end position="31"/>
    </location>
</feature>
<dbReference type="EMBL" id="JAFJZO010000012">
    <property type="protein sequence ID" value="KAG5509847.1"/>
    <property type="molecule type" value="Genomic_DNA"/>
</dbReference>
<gene>
    <name evidence="2" type="ORF">JKF63_07492</name>
</gene>
<organism evidence="2 3">
    <name type="scientific">Porcisia hertigi</name>
    <dbReference type="NCBI Taxonomy" id="2761500"/>
    <lineage>
        <taxon>Eukaryota</taxon>
        <taxon>Discoba</taxon>
        <taxon>Euglenozoa</taxon>
        <taxon>Kinetoplastea</taxon>
        <taxon>Metakinetoplastina</taxon>
        <taxon>Trypanosomatida</taxon>
        <taxon>Trypanosomatidae</taxon>
        <taxon>Leishmaniinae</taxon>
        <taxon>Porcisia</taxon>
    </lineage>
</organism>
<dbReference type="GeneID" id="94293506"/>
<proteinExistence type="predicted"/>
<sequence length="310" mass="32720">MTEQNQTENSSSSPVRSGSSTVLPSSHSSKTGRMDGGCVASPPSAPSQSDTASLYLGPPTNSTPFLFAEPPHMVECSASGSNDAPLGPKEPPQGFMPCCLSYTLFPSTCGQESEDVYGRSMPSACTTGTTTISLGCAAAHTLPASFTPGASTSMTPALTEAHSVSGVRSVPQLRWGGNYDSGSQCMSFRGVDRSSNLSGFGLRLVGDEAEWMQDSFEDSAPSPREEVQLSWRHLQQPHPTRKNSVPQAMPPALNGPTAVATLEKAHAGQYRFERAVQPPTQRQASCVSAEEEDRQAAAMLWAAQQMAASE</sequence>
<dbReference type="Proteomes" id="UP000674318">
    <property type="component" value="Unassembled WGS sequence"/>
</dbReference>
<dbReference type="RefSeq" id="XP_067758854.1">
    <property type="nucleotide sequence ID" value="XM_067903429.1"/>
</dbReference>
<comment type="caution">
    <text evidence="2">The sequence shown here is derived from an EMBL/GenBank/DDBJ whole genome shotgun (WGS) entry which is preliminary data.</text>
</comment>
<protein>
    <submittedName>
        <fullName evidence="2">Uncharacterized protein</fullName>
    </submittedName>
</protein>
<dbReference type="OrthoDB" id="262473at2759"/>
<name>A0A836I1V8_9TRYP</name>
<dbReference type="AlphaFoldDB" id="A0A836I1V8"/>
<feature type="compositionally biased region" description="Low complexity" evidence="1">
    <location>
        <begin position="10"/>
        <end position="20"/>
    </location>
</feature>
<evidence type="ECO:0000313" key="3">
    <source>
        <dbReference type="Proteomes" id="UP000674318"/>
    </source>
</evidence>
<feature type="region of interest" description="Disordered" evidence="1">
    <location>
        <begin position="1"/>
        <end position="63"/>
    </location>
</feature>
<evidence type="ECO:0000256" key="1">
    <source>
        <dbReference type="SAM" id="MobiDB-lite"/>
    </source>
</evidence>
<evidence type="ECO:0000313" key="2">
    <source>
        <dbReference type="EMBL" id="KAG5509847.1"/>
    </source>
</evidence>
<accession>A0A836I1V8</accession>
<reference evidence="2 3" key="1">
    <citation type="submission" date="2021-02" db="EMBL/GenBank/DDBJ databases">
        <title>Porcisia hertigi Genome sequencing and assembly.</title>
        <authorList>
            <person name="Almutairi H."/>
            <person name="Gatherer D."/>
        </authorList>
    </citation>
    <scope>NUCLEOTIDE SEQUENCE [LARGE SCALE GENOMIC DNA]</scope>
    <source>
        <strain evidence="2 3">C119</strain>
    </source>
</reference>
<dbReference type="KEGG" id="phet:94293506"/>
<keyword evidence="3" id="KW-1185">Reference proteome</keyword>